<evidence type="ECO:0000313" key="7">
    <source>
        <dbReference type="EMBL" id="PFG37338.1"/>
    </source>
</evidence>
<comment type="similarity">
    <text evidence="1 4">Belongs to the PstS family.</text>
</comment>
<dbReference type="NCBIfam" id="TIGR00975">
    <property type="entry name" value="3a0107s03"/>
    <property type="match status" value="1"/>
</dbReference>
<organism evidence="7 8">
    <name type="scientific">Flavimobilis soli</name>
    <dbReference type="NCBI Taxonomy" id="442709"/>
    <lineage>
        <taxon>Bacteria</taxon>
        <taxon>Bacillati</taxon>
        <taxon>Actinomycetota</taxon>
        <taxon>Actinomycetes</taxon>
        <taxon>Micrococcales</taxon>
        <taxon>Jonesiaceae</taxon>
        <taxon>Flavimobilis</taxon>
    </lineage>
</organism>
<evidence type="ECO:0000256" key="4">
    <source>
        <dbReference type="PIRNR" id="PIRNR002756"/>
    </source>
</evidence>
<dbReference type="EMBL" id="PDJH01000001">
    <property type="protein sequence ID" value="PFG37338.1"/>
    <property type="molecule type" value="Genomic_DNA"/>
</dbReference>
<keyword evidence="5" id="KW-0732">Signal</keyword>
<dbReference type="PANTHER" id="PTHR42996:SF1">
    <property type="entry name" value="PHOSPHATE-BINDING PROTEIN PSTS"/>
    <property type="match status" value="1"/>
</dbReference>
<evidence type="ECO:0000256" key="5">
    <source>
        <dbReference type="SAM" id="SignalP"/>
    </source>
</evidence>
<dbReference type="Pfam" id="PF12849">
    <property type="entry name" value="PBP_like_2"/>
    <property type="match status" value="1"/>
</dbReference>
<feature type="chain" id="PRO_5012225153" description="Phosphate-binding protein" evidence="5">
    <location>
        <begin position="24"/>
        <end position="377"/>
    </location>
</feature>
<keyword evidence="8" id="KW-1185">Reference proteome</keyword>
<comment type="caution">
    <text evidence="7">The sequence shown here is derived from an EMBL/GenBank/DDBJ whole genome shotgun (WGS) entry which is preliminary data.</text>
</comment>
<dbReference type="Proteomes" id="UP000221394">
    <property type="component" value="Unassembled WGS sequence"/>
</dbReference>
<dbReference type="PANTHER" id="PTHR42996">
    <property type="entry name" value="PHOSPHATE-BINDING PROTEIN PSTS"/>
    <property type="match status" value="1"/>
</dbReference>
<keyword evidence="2 4" id="KW-0813">Transport</keyword>
<evidence type="ECO:0000256" key="1">
    <source>
        <dbReference type="ARBA" id="ARBA00008725"/>
    </source>
</evidence>
<dbReference type="RefSeq" id="WP_098458399.1">
    <property type="nucleotide sequence ID" value="NZ_PDJH01000001.1"/>
</dbReference>
<dbReference type="GO" id="GO:0042301">
    <property type="term" value="F:phosphate ion binding"/>
    <property type="evidence" value="ECO:0007669"/>
    <property type="project" value="InterPro"/>
</dbReference>
<evidence type="ECO:0000256" key="2">
    <source>
        <dbReference type="ARBA" id="ARBA00022448"/>
    </source>
</evidence>
<dbReference type="InterPro" id="IPR005673">
    <property type="entry name" value="ABC_phos-bd_PstS"/>
</dbReference>
<proteinExistence type="inferred from homology"/>
<evidence type="ECO:0000256" key="3">
    <source>
        <dbReference type="ARBA" id="ARBA00022592"/>
    </source>
</evidence>
<accession>A0A2A9EEK5</accession>
<dbReference type="SUPFAM" id="SSF53850">
    <property type="entry name" value="Periplasmic binding protein-like II"/>
    <property type="match status" value="1"/>
</dbReference>
<dbReference type="GO" id="GO:0043190">
    <property type="term" value="C:ATP-binding cassette (ABC) transporter complex"/>
    <property type="evidence" value="ECO:0007669"/>
    <property type="project" value="InterPro"/>
</dbReference>
<dbReference type="InterPro" id="IPR024370">
    <property type="entry name" value="PBP_domain"/>
</dbReference>
<dbReference type="GO" id="GO:0035435">
    <property type="term" value="P:phosphate ion transmembrane transport"/>
    <property type="evidence" value="ECO:0007669"/>
    <property type="project" value="InterPro"/>
</dbReference>
<evidence type="ECO:0000313" key="8">
    <source>
        <dbReference type="Proteomes" id="UP000221394"/>
    </source>
</evidence>
<dbReference type="InterPro" id="IPR050962">
    <property type="entry name" value="Phosphate-bind_PstS"/>
</dbReference>
<evidence type="ECO:0000259" key="6">
    <source>
        <dbReference type="Pfam" id="PF12849"/>
    </source>
</evidence>
<sequence>MTLSRTTRAGAALAVGALTLALAACGGSDAPTSSGGATTSGDSAATDELSGILAGAGASSQGKAMEGWIAGFGDIAPNVALSYDPAGSGAGREQFLAGSVQLAGSDAALKPEELTAATERCYGGEALELPLYISPIAVIYNLPDLGTEHLQLSAETIAKIFNGDITTWNDPAIAAENDGVTLPDLAITPVSRSDESGTTENFVEYLAAAGDGAWPHEVSGDWPVEGGQSAQGTSGVVDTVAAAEGTIGYADASRAGDLGTVAIKVGDEYVPFSAEAAAKVVDASPRAEDATDKRLVVELDRTTTEPGAYPLVLISYSVACSVYEDPADAANVKAFLTYVASPDGQERAADPAVAGSAPISDALRTEAQAAIDAIAAK</sequence>
<name>A0A2A9EEK5_9MICO</name>
<dbReference type="PROSITE" id="PS51257">
    <property type="entry name" value="PROKAR_LIPOPROTEIN"/>
    <property type="match status" value="1"/>
</dbReference>
<feature type="signal peptide" evidence="5">
    <location>
        <begin position="1"/>
        <end position="23"/>
    </location>
</feature>
<dbReference type="CDD" id="cd13565">
    <property type="entry name" value="PBP2_PstS"/>
    <property type="match status" value="1"/>
</dbReference>
<keyword evidence="3 4" id="KW-0592">Phosphate transport</keyword>
<protein>
    <recommendedName>
        <fullName evidence="4">Phosphate-binding protein</fullName>
    </recommendedName>
</protein>
<dbReference type="AlphaFoldDB" id="A0A2A9EEK5"/>
<feature type="domain" description="PBP" evidence="6">
    <location>
        <begin position="44"/>
        <end position="342"/>
    </location>
</feature>
<dbReference type="OrthoDB" id="9801510at2"/>
<reference evidence="7 8" key="1">
    <citation type="submission" date="2017-10" db="EMBL/GenBank/DDBJ databases">
        <title>Sequencing the genomes of 1000 actinobacteria strains.</title>
        <authorList>
            <person name="Klenk H.-P."/>
        </authorList>
    </citation>
    <scope>NUCLEOTIDE SEQUENCE [LARGE SCALE GENOMIC DNA]</scope>
    <source>
        <strain evidence="7 8">DSM 21574</strain>
    </source>
</reference>
<dbReference type="Gene3D" id="3.40.190.10">
    <property type="entry name" value="Periplasmic binding protein-like II"/>
    <property type="match status" value="2"/>
</dbReference>
<dbReference type="PIRSF" id="PIRSF002756">
    <property type="entry name" value="PstS"/>
    <property type="match status" value="1"/>
</dbReference>
<gene>
    <name evidence="7" type="ORF">ATL41_2095</name>
</gene>